<dbReference type="KEGG" id="pdx:Psed_5268"/>
<organism evidence="2 3">
    <name type="scientific">Pseudonocardia dioxanivorans (strain ATCC 55486 / DSM 44775 / JCM 13855 / CB1190)</name>
    <dbReference type="NCBI Taxonomy" id="675635"/>
    <lineage>
        <taxon>Bacteria</taxon>
        <taxon>Bacillati</taxon>
        <taxon>Actinomycetota</taxon>
        <taxon>Actinomycetes</taxon>
        <taxon>Pseudonocardiales</taxon>
        <taxon>Pseudonocardiaceae</taxon>
        <taxon>Pseudonocardia</taxon>
    </lineage>
</organism>
<evidence type="ECO:0000259" key="1">
    <source>
        <dbReference type="Pfam" id="PF26136"/>
    </source>
</evidence>
<dbReference type="eggNOG" id="ENOG50335T8">
    <property type="taxonomic scope" value="Bacteria"/>
</dbReference>
<name>F4CTH7_PSEUX</name>
<dbReference type="RefSeq" id="WP_013677308.1">
    <property type="nucleotide sequence ID" value="NC_015312.1"/>
</dbReference>
<dbReference type="AlphaFoldDB" id="F4CTH7"/>
<dbReference type="InterPro" id="IPR058711">
    <property type="entry name" value="SCO6045-like_C"/>
</dbReference>
<dbReference type="EMBL" id="CP002593">
    <property type="protein sequence ID" value="AEA27402.1"/>
    <property type="molecule type" value="Genomic_DNA"/>
</dbReference>
<keyword evidence="3" id="KW-1185">Reference proteome</keyword>
<protein>
    <recommendedName>
        <fullName evidence="1">SCO6045-like C-terminal domain-containing protein</fullName>
    </recommendedName>
</protein>
<evidence type="ECO:0000313" key="3">
    <source>
        <dbReference type="Proteomes" id="UP000007809"/>
    </source>
</evidence>
<evidence type="ECO:0000313" key="2">
    <source>
        <dbReference type="EMBL" id="AEA27402.1"/>
    </source>
</evidence>
<gene>
    <name evidence="2" type="ordered locus">Psed_5268</name>
</gene>
<accession>F4CTH7</accession>
<dbReference type="Proteomes" id="UP000007809">
    <property type="component" value="Chromosome"/>
</dbReference>
<sequence length="148" mass="15508">MSAGLAARQAALVDALVAGAPVPDGFDPVRLATTRRALLRKRAGEAARHWPLLAAALGPGWPTAVAEALDGVPPGGSLRDGRDVARWLRAAGRLPAGAVDELAAREVATRYDGSGAPRARRAPAVRRGRGSVFVQVGGRTLRLRLRNR</sequence>
<reference evidence="2 3" key="1">
    <citation type="journal article" date="2011" name="J. Bacteriol.">
        <title>Genome sequence of the 1,4-dioxane-degrading Pseudonocardia dioxanivorans strain CB1190.</title>
        <authorList>
            <person name="Sales C.M."/>
            <person name="Mahendra S."/>
            <person name="Grostern A."/>
            <person name="Parales R.E."/>
            <person name="Goodwin L.A."/>
            <person name="Woyke T."/>
            <person name="Nolan M."/>
            <person name="Lapidus A."/>
            <person name="Chertkov O."/>
            <person name="Ovchinnikova G."/>
            <person name="Sczyrba A."/>
            <person name="Alvarez-Cohen L."/>
        </authorList>
    </citation>
    <scope>NUCLEOTIDE SEQUENCE [LARGE SCALE GENOMIC DNA]</scope>
    <source>
        <strain evidence="3">ATCC 55486 / DSM 44775 / JCM 13855 / CB1190</strain>
    </source>
</reference>
<proteinExistence type="predicted"/>
<dbReference type="OrthoDB" id="4467560at2"/>
<feature type="domain" description="SCO6045-like C-terminal" evidence="1">
    <location>
        <begin position="6"/>
        <end position="90"/>
    </location>
</feature>
<dbReference type="HOGENOM" id="CLU_121887_0_0_11"/>
<dbReference type="Pfam" id="PF26136">
    <property type="entry name" value="SCO6045_C"/>
    <property type="match status" value="1"/>
</dbReference>
<dbReference type="STRING" id="675635.Psed_5268"/>